<keyword evidence="3" id="KW-1003">Cell membrane</keyword>
<feature type="transmembrane region" description="Helical" evidence="9">
    <location>
        <begin position="393"/>
        <end position="410"/>
    </location>
</feature>
<dbReference type="PROSITE" id="PS50893">
    <property type="entry name" value="ABC_TRANSPORTER_2"/>
    <property type="match status" value="1"/>
</dbReference>
<evidence type="ECO:0000256" key="4">
    <source>
        <dbReference type="ARBA" id="ARBA00022692"/>
    </source>
</evidence>
<dbReference type="SMART" id="SM00382">
    <property type="entry name" value="AAA"/>
    <property type="match status" value="1"/>
</dbReference>
<keyword evidence="7 9" id="KW-1133">Transmembrane helix</keyword>
<dbReference type="Pfam" id="PF00005">
    <property type="entry name" value="ABC_tran"/>
    <property type="match status" value="1"/>
</dbReference>
<comment type="subcellular location">
    <subcellularLocation>
        <location evidence="1">Cell membrane</location>
        <topology evidence="1">Multi-pass membrane protein</topology>
    </subcellularLocation>
</comment>
<feature type="transmembrane region" description="Helical" evidence="9">
    <location>
        <begin position="31"/>
        <end position="54"/>
    </location>
</feature>
<feature type="transmembrane region" description="Helical" evidence="9">
    <location>
        <begin position="366"/>
        <end position="387"/>
    </location>
</feature>
<dbReference type="InterPro" id="IPR017871">
    <property type="entry name" value="ABC_transporter-like_CS"/>
</dbReference>
<feature type="transmembrane region" description="Helical" evidence="9">
    <location>
        <begin position="281"/>
        <end position="299"/>
    </location>
</feature>
<evidence type="ECO:0000256" key="3">
    <source>
        <dbReference type="ARBA" id="ARBA00022475"/>
    </source>
</evidence>
<keyword evidence="4 9" id="KW-0812">Transmembrane</keyword>
<dbReference type="InterPro" id="IPR011527">
    <property type="entry name" value="ABC1_TM_dom"/>
</dbReference>
<dbReference type="InterPro" id="IPR027417">
    <property type="entry name" value="P-loop_NTPase"/>
</dbReference>
<dbReference type="GO" id="GO:0005524">
    <property type="term" value="F:ATP binding"/>
    <property type="evidence" value="ECO:0007669"/>
    <property type="project" value="UniProtKB-KW"/>
</dbReference>
<evidence type="ECO:0000256" key="5">
    <source>
        <dbReference type="ARBA" id="ARBA00022741"/>
    </source>
</evidence>
<dbReference type="Gene3D" id="1.20.1560.10">
    <property type="entry name" value="ABC transporter type 1, transmembrane domain"/>
    <property type="match status" value="2"/>
</dbReference>
<dbReference type="PANTHER" id="PTHR43394:SF1">
    <property type="entry name" value="ATP-BINDING CASSETTE SUB-FAMILY B MEMBER 10, MITOCHONDRIAL"/>
    <property type="match status" value="1"/>
</dbReference>
<dbReference type="GO" id="GO:0016887">
    <property type="term" value="F:ATP hydrolysis activity"/>
    <property type="evidence" value="ECO:0007669"/>
    <property type="project" value="InterPro"/>
</dbReference>
<dbReference type="InterPro" id="IPR039421">
    <property type="entry name" value="Type_1_exporter"/>
</dbReference>
<dbReference type="InterPro" id="IPR036640">
    <property type="entry name" value="ABC1_TM_sf"/>
</dbReference>
<dbReference type="InterPro" id="IPR003439">
    <property type="entry name" value="ABC_transporter-like_ATP-bd"/>
</dbReference>
<dbReference type="SUPFAM" id="SSF90123">
    <property type="entry name" value="ABC transporter transmembrane region"/>
    <property type="match status" value="1"/>
</dbReference>
<evidence type="ECO:0000256" key="2">
    <source>
        <dbReference type="ARBA" id="ARBA00022448"/>
    </source>
</evidence>
<keyword evidence="6" id="KW-0067">ATP-binding</keyword>
<dbReference type="AlphaFoldDB" id="A0A3P3XTU9"/>
<dbReference type="PROSITE" id="PS00211">
    <property type="entry name" value="ABC_TRANSPORTER_1"/>
    <property type="match status" value="1"/>
</dbReference>
<dbReference type="GO" id="GO:0015421">
    <property type="term" value="F:ABC-type oligopeptide transporter activity"/>
    <property type="evidence" value="ECO:0007669"/>
    <property type="project" value="TreeGrafter"/>
</dbReference>
<proteinExistence type="predicted"/>
<gene>
    <name evidence="12" type="ORF">SPIRO4BDMA_70127</name>
</gene>
<dbReference type="CDD" id="cd18544">
    <property type="entry name" value="ABC_6TM_TmrA_like"/>
    <property type="match status" value="1"/>
</dbReference>
<organism evidence="12">
    <name type="scientific">uncultured spirochete</name>
    <dbReference type="NCBI Taxonomy" id="156406"/>
    <lineage>
        <taxon>Bacteria</taxon>
        <taxon>Pseudomonadati</taxon>
        <taxon>Spirochaetota</taxon>
        <taxon>Spirochaetia</taxon>
        <taxon>Spirochaetales</taxon>
        <taxon>environmental samples</taxon>
    </lineage>
</organism>
<dbReference type="EMBL" id="FWDO01000007">
    <property type="protein sequence ID" value="SLM19705.1"/>
    <property type="molecule type" value="Genomic_DNA"/>
</dbReference>
<dbReference type="FunFam" id="3.40.50.300:FF:000221">
    <property type="entry name" value="Multidrug ABC transporter ATP-binding protein"/>
    <property type="match status" value="1"/>
</dbReference>
<reference evidence="12" key="1">
    <citation type="submission" date="2017-02" db="EMBL/GenBank/DDBJ databases">
        <authorList>
            <person name="Regsiter A."/>
            <person name="William W."/>
        </authorList>
    </citation>
    <scope>NUCLEOTIDE SEQUENCE</scope>
    <source>
        <strain evidence="12">BdmA 4</strain>
    </source>
</reference>
<feature type="domain" description="ABC transmembrane type-1" evidence="11">
    <location>
        <begin position="168"/>
        <end position="422"/>
    </location>
</feature>
<evidence type="ECO:0000313" key="12">
    <source>
        <dbReference type="EMBL" id="SLM19705.1"/>
    </source>
</evidence>
<accession>A0A3P3XTU9</accession>
<evidence type="ECO:0000256" key="9">
    <source>
        <dbReference type="SAM" id="Phobius"/>
    </source>
</evidence>
<feature type="domain" description="ABC transporter" evidence="10">
    <location>
        <begin position="460"/>
        <end position="693"/>
    </location>
</feature>
<keyword evidence="8 9" id="KW-0472">Membrane</keyword>
<name>A0A3P3XTU9_9SPIR</name>
<dbReference type="CDD" id="cd03254">
    <property type="entry name" value="ABCC_Glucan_exporter_like"/>
    <property type="match status" value="1"/>
</dbReference>
<keyword evidence="2" id="KW-0813">Transport</keyword>
<dbReference type="GO" id="GO:0005886">
    <property type="term" value="C:plasma membrane"/>
    <property type="evidence" value="ECO:0007669"/>
    <property type="project" value="UniProtKB-SubCell"/>
</dbReference>
<dbReference type="PANTHER" id="PTHR43394">
    <property type="entry name" value="ATP-DEPENDENT PERMEASE MDL1, MITOCHONDRIAL"/>
    <property type="match status" value="1"/>
</dbReference>
<evidence type="ECO:0000256" key="6">
    <source>
        <dbReference type="ARBA" id="ARBA00022840"/>
    </source>
</evidence>
<evidence type="ECO:0000259" key="10">
    <source>
        <dbReference type="PROSITE" id="PS50893"/>
    </source>
</evidence>
<dbReference type="InterPro" id="IPR003593">
    <property type="entry name" value="AAA+_ATPase"/>
</dbReference>
<keyword evidence="5" id="KW-0547">Nucleotide-binding</keyword>
<dbReference type="Gene3D" id="3.40.50.300">
    <property type="entry name" value="P-loop containing nucleotide triphosphate hydrolases"/>
    <property type="match status" value="1"/>
</dbReference>
<protein>
    <submittedName>
        <fullName evidence="12">ABC-type multidrug/protein/lipid transport system, ATPase component</fullName>
    </submittedName>
</protein>
<dbReference type="Pfam" id="PF00664">
    <property type="entry name" value="ABC_membrane"/>
    <property type="match status" value="1"/>
</dbReference>
<evidence type="ECO:0000256" key="7">
    <source>
        <dbReference type="ARBA" id="ARBA00022989"/>
    </source>
</evidence>
<evidence type="ECO:0000259" key="11">
    <source>
        <dbReference type="PROSITE" id="PS50929"/>
    </source>
</evidence>
<evidence type="ECO:0000256" key="1">
    <source>
        <dbReference type="ARBA" id="ARBA00004651"/>
    </source>
</evidence>
<dbReference type="SUPFAM" id="SSF52540">
    <property type="entry name" value="P-loop containing nucleoside triphosphate hydrolases"/>
    <property type="match status" value="1"/>
</dbReference>
<sequence length="699" mass="78108">MAEFFDTEPVTKGYDAHILRRILSYLKPYKLFAFIALIALALSTAGELLSPTIIQRAVDNALVREWYGVDPSIVSTLPKANDLTGITIGARVYVRTSRLAGIADKERKQWNAQGLLDGEPSYVFSLESLREKKVLIAQRYPQIVLSESWGVLPSSLLNSLSSDDAETIRAGDNAILGHYALLLLLILTVVLLATFTMTWFTNQIGTLIMKDMRLQLYRHVIEQSLAYLSRQPVGRLVTRLTSDIEVISQFFTDVLSAFIKDATVMVGALVVLFVLNWKLGFVVFATVPLILIASAIVRVKARDAFRNQRYWTSKVNSFLSEHISGIDIVKFFVQEKRVAENFGKNNQQLLKANIAEMYVYATFRPFVDFMSTLTTALAILAGAVLFLRLEISVGTLIAFINLIAMFYSPIKDLSEKYILLQSAMASGERVFGLLDTEDKLPEQLPDMRGKDAPLAIRGHIELSHVWFAYKNEEWVLKDISFVVNPGEKVAIVGYTGAGKSTIANLLARFWDIQKGDICIDGIPIGQYPLKRIRKFIQPVPQDVFLFQGTVRENIVLGLDLPQEKLEEAAKAVYAHEFISALPKGYDTPLSEGGLNLSLGQRQLISFARVLAHEPSIIILDEATSSIDTETEKLLQKGIEGLLKGHTSIVIAHRLSTIRDADRIIVLGQGHAIESGTHDELIAQRGVYWNLYRLQSKEME</sequence>
<dbReference type="PROSITE" id="PS50929">
    <property type="entry name" value="ABC_TM1F"/>
    <property type="match status" value="1"/>
</dbReference>
<evidence type="ECO:0000256" key="8">
    <source>
        <dbReference type="ARBA" id="ARBA00023136"/>
    </source>
</evidence>
<feature type="transmembrane region" description="Helical" evidence="9">
    <location>
        <begin position="179"/>
        <end position="200"/>
    </location>
</feature>